<keyword evidence="2" id="KW-1185">Reference proteome</keyword>
<evidence type="ECO:0000313" key="1">
    <source>
        <dbReference type="EMBL" id="OCW24779.1"/>
    </source>
</evidence>
<name>A0ABX2YU91_9PSED</name>
<protein>
    <submittedName>
        <fullName evidence="1">Uncharacterized protein</fullName>
    </submittedName>
</protein>
<sequence>MAADALPVTDDQPRIEYAPWVRSQEITRVLPALLDLRVPAPLVNADAAFSRTVAAEQQRLLQFYRASLHAYDGDRDAWGRDIRDVLQQDSANPYYRWFITP</sequence>
<dbReference type="Proteomes" id="UP000095081">
    <property type="component" value="Unassembled WGS sequence"/>
</dbReference>
<gene>
    <name evidence="1" type="ORF">BBG20_17015</name>
</gene>
<accession>A0ABX2YU91</accession>
<evidence type="ECO:0000313" key="2">
    <source>
        <dbReference type="Proteomes" id="UP000095081"/>
    </source>
</evidence>
<comment type="caution">
    <text evidence="1">The sequence shown here is derived from an EMBL/GenBank/DDBJ whole genome shotgun (WGS) entry which is preliminary data.</text>
</comment>
<proteinExistence type="predicted"/>
<reference evidence="1 2" key="1">
    <citation type="submission" date="2016-06" db="EMBL/GenBank/DDBJ databases">
        <title>Draft genome sequence of Pseudomonas sp. S1E40, a novel strain antagonistic activity to fungal plant pathogen.</title>
        <authorList>
            <person name="Tambong J.T."/>
            <person name="Tchagang C."/>
            <person name="Xu R."/>
        </authorList>
    </citation>
    <scope>NUCLEOTIDE SEQUENCE [LARGE SCALE GENOMIC DNA]</scope>
    <source>
        <strain evidence="1 2">S1E40</strain>
    </source>
</reference>
<organism evidence="1 2">
    <name type="scientific">Pseudomonas aylmerensis</name>
    <dbReference type="NCBI Taxonomy" id="1869229"/>
    <lineage>
        <taxon>Bacteria</taxon>
        <taxon>Pseudomonadati</taxon>
        <taxon>Pseudomonadota</taxon>
        <taxon>Gammaproteobacteria</taxon>
        <taxon>Pseudomonadales</taxon>
        <taxon>Pseudomonadaceae</taxon>
        <taxon>Pseudomonas</taxon>
    </lineage>
</organism>
<dbReference type="EMBL" id="MAUE01000025">
    <property type="protein sequence ID" value="OCW24779.1"/>
    <property type="molecule type" value="Genomic_DNA"/>
</dbReference>